<accession>A0A2P2P056</accession>
<name>A0A2P2P056_RHIMU</name>
<sequence length="36" mass="4273">MFVVCLLICTLSLENWMLPLEFLEDSLTEMLFHGQR</sequence>
<evidence type="ECO:0000313" key="1">
    <source>
        <dbReference type="EMBL" id="MBX48104.1"/>
    </source>
</evidence>
<reference evidence="1" key="1">
    <citation type="submission" date="2018-02" db="EMBL/GenBank/DDBJ databases">
        <title>Rhizophora mucronata_Transcriptome.</title>
        <authorList>
            <person name="Meera S.P."/>
            <person name="Sreeshan A."/>
            <person name="Augustine A."/>
        </authorList>
    </citation>
    <scope>NUCLEOTIDE SEQUENCE</scope>
    <source>
        <tissue evidence="1">Leaf</tissue>
    </source>
</reference>
<organism evidence="1">
    <name type="scientific">Rhizophora mucronata</name>
    <name type="common">Asiatic mangrove</name>
    <dbReference type="NCBI Taxonomy" id="61149"/>
    <lineage>
        <taxon>Eukaryota</taxon>
        <taxon>Viridiplantae</taxon>
        <taxon>Streptophyta</taxon>
        <taxon>Embryophyta</taxon>
        <taxon>Tracheophyta</taxon>
        <taxon>Spermatophyta</taxon>
        <taxon>Magnoliopsida</taxon>
        <taxon>eudicotyledons</taxon>
        <taxon>Gunneridae</taxon>
        <taxon>Pentapetalae</taxon>
        <taxon>rosids</taxon>
        <taxon>fabids</taxon>
        <taxon>Malpighiales</taxon>
        <taxon>Rhizophoraceae</taxon>
        <taxon>Rhizophora</taxon>
    </lineage>
</organism>
<dbReference type="EMBL" id="GGEC01067620">
    <property type="protein sequence ID" value="MBX48104.1"/>
    <property type="molecule type" value="Transcribed_RNA"/>
</dbReference>
<protein>
    <submittedName>
        <fullName evidence="1">Uncharacterized protein</fullName>
    </submittedName>
</protein>
<proteinExistence type="predicted"/>
<dbReference type="AlphaFoldDB" id="A0A2P2P056"/>